<dbReference type="Proteomes" id="UP001383192">
    <property type="component" value="Unassembled WGS sequence"/>
</dbReference>
<dbReference type="CDD" id="cd08297">
    <property type="entry name" value="CAD3"/>
    <property type="match status" value="1"/>
</dbReference>
<evidence type="ECO:0000256" key="6">
    <source>
        <dbReference type="ARBA" id="ARBA00023002"/>
    </source>
</evidence>
<dbReference type="EC" id="1.1.1.1" evidence="3"/>
<dbReference type="InterPro" id="IPR013154">
    <property type="entry name" value="ADH-like_N"/>
</dbReference>
<dbReference type="SMART" id="SM00829">
    <property type="entry name" value="PKS_ER"/>
    <property type="match status" value="1"/>
</dbReference>
<feature type="domain" description="Enoyl reductase (ER)" evidence="8">
    <location>
        <begin position="17"/>
        <end position="359"/>
    </location>
</feature>
<evidence type="ECO:0000256" key="1">
    <source>
        <dbReference type="ARBA" id="ARBA00001947"/>
    </source>
</evidence>
<name>A0AAW0CNY9_9AGAR</name>
<sequence length="361" mass="38341">MAASDIPKTARAAVISSFKEDLTLKDDFPVVQPSELKPGQCLVKIEYAGCCHSDLHIRDDDWGLGSRLKLPLVGGHEGIGRVVAIGEHTVGNGVKLGDRVGLKWFGNACLRCEMCRTGWETCCDVARASTHGCMIHGTFADYALSYTDYATPIPDGLDAAEATPLLCAGLTIYKAIKQTNAKAGEWIAITGAGGGLGHLGVQFAVHKGLRVIAIDSGEDKKELCLKLGAEKWIDFQKSENLVQDVIAAADGEGPQAAVIAVGNARPFNDALGYIRRTGTIVAVGMPVATATLNIPIGLLIHKCCNIVGSATGTQQEMIEILRLAKAGKVRCQVEVKPLGEINNVMQDLSKGNIKGRVVLKM</sequence>
<keyword evidence="10" id="KW-1185">Reference proteome</keyword>
<dbReference type="PANTHER" id="PTHR42940">
    <property type="entry name" value="ALCOHOL DEHYDROGENASE 1-RELATED"/>
    <property type="match status" value="1"/>
</dbReference>
<comment type="caution">
    <text evidence="9">The sequence shown here is derived from an EMBL/GenBank/DDBJ whole genome shotgun (WGS) entry which is preliminary data.</text>
</comment>
<evidence type="ECO:0000313" key="10">
    <source>
        <dbReference type="Proteomes" id="UP001383192"/>
    </source>
</evidence>
<protein>
    <recommendedName>
        <fullName evidence="3">alcohol dehydrogenase</fullName>
        <ecNumber evidence="3">1.1.1.1</ecNumber>
    </recommendedName>
</protein>
<reference evidence="9 10" key="1">
    <citation type="submission" date="2024-01" db="EMBL/GenBank/DDBJ databases">
        <title>A draft genome for a cacao thread blight-causing isolate of Paramarasmius palmivorus.</title>
        <authorList>
            <person name="Baruah I.K."/>
            <person name="Bukari Y."/>
            <person name="Amoako-Attah I."/>
            <person name="Meinhardt L.W."/>
            <person name="Bailey B.A."/>
            <person name="Cohen S.P."/>
        </authorList>
    </citation>
    <scope>NUCLEOTIDE SEQUENCE [LARGE SCALE GENOMIC DNA]</scope>
    <source>
        <strain evidence="9 10">GH-12</strain>
    </source>
</reference>
<dbReference type="Gene3D" id="3.40.50.720">
    <property type="entry name" value="NAD(P)-binding Rossmann-like Domain"/>
    <property type="match status" value="1"/>
</dbReference>
<evidence type="ECO:0000313" key="9">
    <source>
        <dbReference type="EMBL" id="KAK7040391.1"/>
    </source>
</evidence>
<comment type="similarity">
    <text evidence="2">Belongs to the zinc-containing alcohol dehydrogenase family.</text>
</comment>
<dbReference type="GO" id="GO:0004022">
    <property type="term" value="F:alcohol dehydrogenase (NAD+) activity"/>
    <property type="evidence" value="ECO:0007669"/>
    <property type="project" value="UniProtKB-EC"/>
</dbReference>
<keyword evidence="5" id="KW-0862">Zinc</keyword>
<gene>
    <name evidence="9" type="ORF">VNI00_009868</name>
</gene>
<dbReference type="EMBL" id="JAYKXP010000037">
    <property type="protein sequence ID" value="KAK7040391.1"/>
    <property type="molecule type" value="Genomic_DNA"/>
</dbReference>
<dbReference type="InterPro" id="IPR013149">
    <property type="entry name" value="ADH-like_C"/>
</dbReference>
<organism evidence="9 10">
    <name type="scientific">Paramarasmius palmivorus</name>
    <dbReference type="NCBI Taxonomy" id="297713"/>
    <lineage>
        <taxon>Eukaryota</taxon>
        <taxon>Fungi</taxon>
        <taxon>Dikarya</taxon>
        <taxon>Basidiomycota</taxon>
        <taxon>Agaricomycotina</taxon>
        <taxon>Agaricomycetes</taxon>
        <taxon>Agaricomycetidae</taxon>
        <taxon>Agaricales</taxon>
        <taxon>Marasmiineae</taxon>
        <taxon>Marasmiaceae</taxon>
        <taxon>Paramarasmius</taxon>
    </lineage>
</organism>
<keyword evidence="4" id="KW-0479">Metal-binding</keyword>
<evidence type="ECO:0000256" key="3">
    <source>
        <dbReference type="ARBA" id="ARBA00013190"/>
    </source>
</evidence>
<comment type="cofactor">
    <cofactor evidence="1">
        <name>Zn(2+)</name>
        <dbReference type="ChEBI" id="CHEBI:29105"/>
    </cofactor>
</comment>
<dbReference type="InterPro" id="IPR036291">
    <property type="entry name" value="NAD(P)-bd_dom_sf"/>
</dbReference>
<evidence type="ECO:0000256" key="5">
    <source>
        <dbReference type="ARBA" id="ARBA00022833"/>
    </source>
</evidence>
<keyword evidence="6" id="KW-0560">Oxidoreductase</keyword>
<dbReference type="AlphaFoldDB" id="A0AAW0CNY9"/>
<proteinExistence type="inferred from homology"/>
<dbReference type="PANTHER" id="PTHR42940:SF3">
    <property type="entry name" value="ALCOHOL DEHYDROGENASE 1-RELATED"/>
    <property type="match status" value="1"/>
</dbReference>
<keyword evidence="7" id="KW-0520">NAD</keyword>
<dbReference type="FunFam" id="3.40.50.720:FF:000039">
    <property type="entry name" value="Alcohol dehydrogenase AdhP"/>
    <property type="match status" value="1"/>
</dbReference>
<dbReference type="SUPFAM" id="SSF51735">
    <property type="entry name" value="NAD(P)-binding Rossmann-fold domains"/>
    <property type="match status" value="1"/>
</dbReference>
<dbReference type="Pfam" id="PF00107">
    <property type="entry name" value="ADH_zinc_N"/>
    <property type="match status" value="1"/>
</dbReference>
<dbReference type="SUPFAM" id="SSF50129">
    <property type="entry name" value="GroES-like"/>
    <property type="match status" value="1"/>
</dbReference>
<dbReference type="InterPro" id="IPR020843">
    <property type="entry name" value="ER"/>
</dbReference>
<evidence type="ECO:0000256" key="2">
    <source>
        <dbReference type="ARBA" id="ARBA00008072"/>
    </source>
</evidence>
<dbReference type="Pfam" id="PF08240">
    <property type="entry name" value="ADH_N"/>
    <property type="match status" value="1"/>
</dbReference>
<evidence type="ECO:0000256" key="4">
    <source>
        <dbReference type="ARBA" id="ARBA00022723"/>
    </source>
</evidence>
<dbReference type="InterPro" id="IPR011032">
    <property type="entry name" value="GroES-like_sf"/>
</dbReference>
<dbReference type="Gene3D" id="3.90.180.10">
    <property type="entry name" value="Medium-chain alcohol dehydrogenases, catalytic domain"/>
    <property type="match status" value="1"/>
</dbReference>
<evidence type="ECO:0000259" key="8">
    <source>
        <dbReference type="SMART" id="SM00829"/>
    </source>
</evidence>
<accession>A0AAW0CNY9</accession>
<dbReference type="GO" id="GO:0046872">
    <property type="term" value="F:metal ion binding"/>
    <property type="evidence" value="ECO:0007669"/>
    <property type="project" value="UniProtKB-KW"/>
</dbReference>
<dbReference type="GO" id="GO:0005737">
    <property type="term" value="C:cytoplasm"/>
    <property type="evidence" value="ECO:0007669"/>
    <property type="project" value="TreeGrafter"/>
</dbReference>
<evidence type="ECO:0000256" key="7">
    <source>
        <dbReference type="ARBA" id="ARBA00023027"/>
    </source>
</evidence>